<evidence type="ECO:0000313" key="2">
    <source>
        <dbReference type="EMBL" id="AOW00154.1"/>
    </source>
</evidence>
<dbReference type="AlphaFoldDB" id="A0A1D8N3F4"/>
<dbReference type="Proteomes" id="UP000182444">
    <property type="component" value="Chromosome 1A"/>
</dbReference>
<protein>
    <submittedName>
        <fullName evidence="2">Uncharacterized protein</fullName>
    </submittedName>
</protein>
<evidence type="ECO:0000313" key="3">
    <source>
        <dbReference type="Proteomes" id="UP000182444"/>
    </source>
</evidence>
<dbReference type="EMBL" id="CP017553">
    <property type="protein sequence ID" value="AOW00154.1"/>
    <property type="molecule type" value="Genomic_DNA"/>
</dbReference>
<feature type="region of interest" description="Disordered" evidence="1">
    <location>
        <begin position="78"/>
        <end position="104"/>
    </location>
</feature>
<accession>A0A1D8N3F4</accession>
<organism evidence="2 3">
    <name type="scientific">Yarrowia lipolytica</name>
    <name type="common">Candida lipolytica</name>
    <dbReference type="NCBI Taxonomy" id="4952"/>
    <lineage>
        <taxon>Eukaryota</taxon>
        <taxon>Fungi</taxon>
        <taxon>Dikarya</taxon>
        <taxon>Ascomycota</taxon>
        <taxon>Saccharomycotina</taxon>
        <taxon>Dipodascomycetes</taxon>
        <taxon>Dipodascales</taxon>
        <taxon>Dipodascales incertae sedis</taxon>
        <taxon>Yarrowia</taxon>
    </lineage>
</organism>
<reference evidence="2 3" key="1">
    <citation type="journal article" date="2016" name="PLoS ONE">
        <title>Sequence Assembly of Yarrowia lipolytica Strain W29/CLIB89 Shows Transposable Element Diversity.</title>
        <authorList>
            <person name="Magnan C."/>
            <person name="Yu J."/>
            <person name="Chang I."/>
            <person name="Jahn E."/>
            <person name="Kanomata Y."/>
            <person name="Wu J."/>
            <person name="Zeller M."/>
            <person name="Oakes M."/>
            <person name="Baldi P."/>
            <person name="Sandmeyer S."/>
        </authorList>
    </citation>
    <scope>NUCLEOTIDE SEQUENCE [LARGE SCALE GENOMIC DNA]</scope>
    <source>
        <strain evidence="3">CLIB89(W29)</strain>
    </source>
</reference>
<sequence length="104" mass="11029">MLLLGSTNHDAGIVIALSFAKRNGPKSSDSARGALSFSCLPLYAPKQRGSYMSRLVFGVPGSPIFRPQVAVLTPKKTLPGARRSFGRPANSPGLVDSQLPSFSR</sequence>
<dbReference type="RefSeq" id="XP_068137715.1">
    <property type="nucleotide sequence ID" value="XM_068281614.1"/>
</dbReference>
<dbReference type="VEuPathDB" id="FungiDB:YALI1_A02301g"/>
<name>A0A1D8N3F4_YARLL</name>
<proteinExistence type="predicted"/>
<gene>
    <name evidence="2" type="ORF">YALI1_A02301g</name>
</gene>
<evidence type="ECO:0000256" key="1">
    <source>
        <dbReference type="SAM" id="MobiDB-lite"/>
    </source>
</evidence>
<dbReference type="GeneID" id="94582273"/>